<proteinExistence type="predicted"/>
<comment type="caution">
    <text evidence="2">The sequence shown here is derived from an EMBL/GenBank/DDBJ whole genome shotgun (WGS) entry which is preliminary data.</text>
</comment>
<evidence type="ECO:0000313" key="3">
    <source>
        <dbReference type="Proteomes" id="UP000198711"/>
    </source>
</evidence>
<dbReference type="RefSeq" id="WP_092721412.1">
    <property type="nucleotide sequence ID" value="NZ_FNNO01000001.1"/>
</dbReference>
<dbReference type="EMBL" id="FNNO01000001">
    <property type="protein sequence ID" value="SDW10131.1"/>
    <property type="molecule type" value="Genomic_DNA"/>
</dbReference>
<dbReference type="AlphaFoldDB" id="A0A8X8IDD2"/>
<keyword evidence="1" id="KW-0732">Signal</keyword>
<feature type="chain" id="PRO_5036489030" evidence="1">
    <location>
        <begin position="21"/>
        <end position="354"/>
    </location>
</feature>
<name>A0A8X8IDD2_9BACT</name>
<evidence type="ECO:0000256" key="1">
    <source>
        <dbReference type="SAM" id="SignalP"/>
    </source>
</evidence>
<organism evidence="2 3">
    <name type="scientific">Hydrobacter penzbergensis</name>
    <dbReference type="NCBI Taxonomy" id="1235997"/>
    <lineage>
        <taxon>Bacteria</taxon>
        <taxon>Pseudomonadati</taxon>
        <taxon>Bacteroidota</taxon>
        <taxon>Chitinophagia</taxon>
        <taxon>Chitinophagales</taxon>
        <taxon>Chitinophagaceae</taxon>
        <taxon>Hydrobacter</taxon>
    </lineage>
</organism>
<reference evidence="2 3" key="1">
    <citation type="submission" date="2016-10" db="EMBL/GenBank/DDBJ databases">
        <authorList>
            <person name="Varghese N."/>
            <person name="Submissions S."/>
        </authorList>
    </citation>
    <scope>NUCLEOTIDE SEQUENCE [LARGE SCALE GENOMIC DNA]</scope>
    <source>
        <strain evidence="2 3">DSM 25353</strain>
    </source>
</reference>
<evidence type="ECO:0000313" key="2">
    <source>
        <dbReference type="EMBL" id="SDW10131.1"/>
    </source>
</evidence>
<dbReference type="Pfam" id="PF07642">
    <property type="entry name" value="BBP2"/>
    <property type="match status" value="1"/>
</dbReference>
<gene>
    <name evidence="2" type="ORF">SAMN05444410_101240</name>
</gene>
<sequence length="354" mass="38127">MLKKISTLGCGFLSMAALHAQTDTTKKAAPATTFTYSVDAYYRYDFNDAPASVANPTNSLTSFTNSKNSFELGMASVRADHSFGKIAATADLGFGRRAEEFSYNDGQSPGKNGFLTLAVIKQAYLSYAPSSAIKFTIGKWATHVGYELLDAYANRNYSMSYGFSYGPFFHTGLKADISLGGKSAIMIGVANPTDNSTTTSPSQVALAQFSTGTKDDKLKAFLNFQGGDGFSQFDLVLNGVVSSKFGINYDGTVKTVKIAGTNKSWSSNALYFNYDPTSKFGFTLRGEYFDDKKSVAGVGTSIFQTTLSGNIHLDNLTIIPEFRLDNAKDNTFFKGSGAATKTDASFILAAVYKF</sequence>
<protein>
    <submittedName>
        <fullName evidence="2">Beta-barrel porin-2, OmpL-like. bbp2</fullName>
    </submittedName>
</protein>
<dbReference type="Proteomes" id="UP000198711">
    <property type="component" value="Unassembled WGS sequence"/>
</dbReference>
<keyword evidence="3" id="KW-1185">Reference proteome</keyword>
<feature type="signal peptide" evidence="1">
    <location>
        <begin position="1"/>
        <end position="20"/>
    </location>
</feature>
<accession>A0A8X8IDD2</accession>
<dbReference type="InterPro" id="IPR011486">
    <property type="entry name" value="BBP2"/>
</dbReference>